<dbReference type="PANTHER" id="PTHR10858:SF23">
    <property type="entry name" value="DEOXYRIBONUCLEASE II"/>
    <property type="match status" value="1"/>
</dbReference>
<dbReference type="CDD" id="cd09121">
    <property type="entry name" value="PLDc_DNaseII_2"/>
    <property type="match status" value="1"/>
</dbReference>
<comment type="caution">
    <text evidence="3">The sequence shown here is derived from an EMBL/GenBank/DDBJ whole genome shotgun (WGS) entry which is preliminary data.</text>
</comment>
<keyword evidence="4" id="KW-1185">Reference proteome</keyword>
<evidence type="ECO:0000256" key="1">
    <source>
        <dbReference type="ARBA" id="ARBA00007527"/>
    </source>
</evidence>
<evidence type="ECO:0000256" key="2">
    <source>
        <dbReference type="ARBA" id="ARBA00022801"/>
    </source>
</evidence>
<proteinExistence type="inferred from homology"/>
<protein>
    <submittedName>
        <fullName evidence="3">Uncharacterized protein</fullName>
    </submittedName>
</protein>
<accession>A0AAW1CMW4</accession>
<comment type="similarity">
    <text evidence="1">Belongs to the DNase II family.</text>
</comment>
<dbReference type="Pfam" id="PF03265">
    <property type="entry name" value="DNase_II"/>
    <property type="match status" value="1"/>
</dbReference>
<dbReference type="Proteomes" id="UP001461498">
    <property type="component" value="Unassembled WGS sequence"/>
</dbReference>
<evidence type="ECO:0000313" key="4">
    <source>
        <dbReference type="Proteomes" id="UP001461498"/>
    </source>
</evidence>
<dbReference type="GO" id="GO:0006309">
    <property type="term" value="P:apoptotic DNA fragmentation"/>
    <property type="evidence" value="ECO:0007669"/>
    <property type="project" value="TreeGrafter"/>
</dbReference>
<dbReference type="AlphaFoldDB" id="A0AAW1CMW4"/>
<gene>
    <name evidence="3" type="ORF">O3M35_003424</name>
</gene>
<keyword evidence="2" id="KW-0378">Hydrolase</keyword>
<reference evidence="3 4" key="1">
    <citation type="submission" date="2022-12" db="EMBL/GenBank/DDBJ databases">
        <title>Chromosome-level genome assembly of true bugs.</title>
        <authorList>
            <person name="Ma L."/>
            <person name="Li H."/>
        </authorList>
    </citation>
    <scope>NUCLEOTIDE SEQUENCE [LARGE SCALE GENOMIC DNA]</scope>
    <source>
        <strain evidence="3">Lab_2022b</strain>
    </source>
</reference>
<organism evidence="3 4">
    <name type="scientific">Rhynocoris fuscipes</name>
    <dbReference type="NCBI Taxonomy" id="488301"/>
    <lineage>
        <taxon>Eukaryota</taxon>
        <taxon>Metazoa</taxon>
        <taxon>Ecdysozoa</taxon>
        <taxon>Arthropoda</taxon>
        <taxon>Hexapoda</taxon>
        <taxon>Insecta</taxon>
        <taxon>Pterygota</taxon>
        <taxon>Neoptera</taxon>
        <taxon>Paraneoptera</taxon>
        <taxon>Hemiptera</taxon>
        <taxon>Heteroptera</taxon>
        <taxon>Panheteroptera</taxon>
        <taxon>Cimicomorpha</taxon>
        <taxon>Reduviidae</taxon>
        <taxon>Harpactorinae</taxon>
        <taxon>Harpactorini</taxon>
        <taxon>Rhynocoris</taxon>
    </lineage>
</organism>
<name>A0AAW1CMW4_9HEMI</name>
<dbReference type="CDD" id="cd09120">
    <property type="entry name" value="PLDc_DNaseII_1"/>
    <property type="match status" value="1"/>
</dbReference>
<dbReference type="PANTHER" id="PTHR10858">
    <property type="entry name" value="DEOXYRIBONUCLEASE II"/>
    <property type="match status" value="1"/>
</dbReference>
<sequence length="366" mass="42060">MYYSEYIYKYLFVLIFQFNLTYCSIQCLNENGNPVDWYVVYKLPKIRHGSGFINDGTAYKYITSETLSGGWIDSHLPITSEQSLVARTLHPLYDKQNDDDIWLVYNDQEKWFSKESFGHTKGVMAANKNGGFWLIHSVPAFPSVAEKYSYPERGHRNGQSMLCITLPANQIDKLGKIFMYNKPNIFGKKISDNIKGIYPNLELAANGTTVKKAPWQMLSNIYSAAGRNFTNYAKSKKFNKDLYEWVADEFKTDIFAETWLNEVKPLPSKCDHYEVINVLSIEFKNNSKSSASVKFSSYKDHSKWAISKLATKPWICIGDINRAEHQEKRGGGTMCLEDKTLWEAYNNIINNTSSCKSYETKNHIAQ</sequence>
<dbReference type="InterPro" id="IPR004947">
    <property type="entry name" value="DNase_II"/>
</dbReference>
<dbReference type="GO" id="GO:0004531">
    <property type="term" value="F:deoxyribonuclease II activity"/>
    <property type="evidence" value="ECO:0007669"/>
    <property type="project" value="InterPro"/>
</dbReference>
<dbReference type="EMBL" id="JAPXFL010000012">
    <property type="protein sequence ID" value="KAK9498869.1"/>
    <property type="molecule type" value="Genomic_DNA"/>
</dbReference>
<evidence type="ECO:0000313" key="3">
    <source>
        <dbReference type="EMBL" id="KAK9498869.1"/>
    </source>
</evidence>